<accession>A0A6J2YQF3</accession>
<dbReference type="FunCoup" id="A0A6J2YQF3">
    <property type="interactions" value="1183"/>
</dbReference>
<comment type="similarity">
    <text evidence="1">Belongs to the protein kinase superfamily. AGC Ser/Thr protein kinase family.</text>
</comment>
<dbReference type="SMART" id="SM00220">
    <property type="entry name" value="S_TKc"/>
    <property type="match status" value="1"/>
</dbReference>
<feature type="compositionally biased region" description="Polar residues" evidence="12">
    <location>
        <begin position="241"/>
        <end position="256"/>
    </location>
</feature>
<evidence type="ECO:0000256" key="6">
    <source>
        <dbReference type="ARBA" id="ARBA00022741"/>
    </source>
</evidence>
<dbReference type="OrthoDB" id="162894at2759"/>
<dbReference type="PROSITE" id="PS00108">
    <property type="entry name" value="PROTEIN_KINASE_ST"/>
    <property type="match status" value="1"/>
</dbReference>
<dbReference type="PROSITE" id="PS50011">
    <property type="entry name" value="PROTEIN_KINASE_DOM"/>
    <property type="match status" value="1"/>
</dbReference>
<keyword evidence="6" id="KW-0547">Nucleotide-binding</keyword>
<dbReference type="GO" id="GO:0035556">
    <property type="term" value="P:intracellular signal transduction"/>
    <property type="evidence" value="ECO:0007669"/>
    <property type="project" value="TreeGrafter"/>
</dbReference>
<dbReference type="PANTHER" id="PTHR24356">
    <property type="entry name" value="SERINE/THREONINE-PROTEIN KINASE"/>
    <property type="match status" value="1"/>
</dbReference>
<dbReference type="AlphaFoldDB" id="A0A6J2YQF3"/>
<dbReference type="CDD" id="cd05610">
    <property type="entry name" value="STKc_MASTL"/>
    <property type="match status" value="1"/>
</dbReference>
<dbReference type="FunFam" id="3.30.200.20:FF:000550">
    <property type="entry name" value="Serine/threonine-protein kinase greatwall"/>
    <property type="match status" value="1"/>
</dbReference>
<organism evidence="15 16">
    <name type="scientific">Sitophilus oryzae</name>
    <name type="common">Rice weevil</name>
    <name type="synonym">Curculio oryzae</name>
    <dbReference type="NCBI Taxonomy" id="7048"/>
    <lineage>
        <taxon>Eukaryota</taxon>
        <taxon>Metazoa</taxon>
        <taxon>Ecdysozoa</taxon>
        <taxon>Arthropoda</taxon>
        <taxon>Hexapoda</taxon>
        <taxon>Insecta</taxon>
        <taxon>Pterygota</taxon>
        <taxon>Neoptera</taxon>
        <taxon>Endopterygota</taxon>
        <taxon>Coleoptera</taxon>
        <taxon>Polyphaga</taxon>
        <taxon>Cucujiformia</taxon>
        <taxon>Curculionidae</taxon>
        <taxon>Dryophthorinae</taxon>
        <taxon>Sitophilus</taxon>
    </lineage>
</organism>
<dbReference type="InterPro" id="IPR011009">
    <property type="entry name" value="Kinase-like_dom_sf"/>
</dbReference>
<reference evidence="16" key="1">
    <citation type="submission" date="2025-08" db="UniProtKB">
        <authorList>
            <consortium name="RefSeq"/>
        </authorList>
    </citation>
    <scope>IDENTIFICATION</scope>
    <source>
        <tissue evidence="16">Gonads</tissue>
    </source>
</reference>
<proteinExistence type="inferred from homology"/>
<protein>
    <recommendedName>
        <fullName evidence="3">Serine/threonine-protein kinase greatwall</fullName>
        <ecNumber evidence="2">2.7.11.1</ecNumber>
    </recommendedName>
    <alternativeName>
        <fullName evidence="9">Microtubule-associated serine/threonine-protein kinase-like</fullName>
    </alternativeName>
</protein>
<dbReference type="CTD" id="45969"/>
<evidence type="ECO:0000256" key="2">
    <source>
        <dbReference type="ARBA" id="ARBA00012513"/>
    </source>
</evidence>
<evidence type="ECO:0000256" key="8">
    <source>
        <dbReference type="ARBA" id="ARBA00022840"/>
    </source>
</evidence>
<feature type="region of interest" description="Disordered" evidence="12">
    <location>
        <begin position="241"/>
        <end position="262"/>
    </location>
</feature>
<keyword evidence="15" id="KW-1185">Reference proteome</keyword>
<comment type="catalytic activity">
    <reaction evidence="10">
        <text>L-threonyl-[protein] + ATP = O-phospho-L-threonyl-[protein] + ADP + H(+)</text>
        <dbReference type="Rhea" id="RHEA:46608"/>
        <dbReference type="Rhea" id="RHEA-COMP:11060"/>
        <dbReference type="Rhea" id="RHEA-COMP:11605"/>
        <dbReference type="ChEBI" id="CHEBI:15378"/>
        <dbReference type="ChEBI" id="CHEBI:30013"/>
        <dbReference type="ChEBI" id="CHEBI:30616"/>
        <dbReference type="ChEBI" id="CHEBI:61977"/>
        <dbReference type="ChEBI" id="CHEBI:456216"/>
        <dbReference type="EC" id="2.7.11.1"/>
    </reaction>
</comment>
<evidence type="ECO:0000256" key="4">
    <source>
        <dbReference type="ARBA" id="ARBA00022527"/>
    </source>
</evidence>
<dbReference type="RefSeq" id="XP_030765572.1">
    <property type="nucleotide sequence ID" value="XM_030909712.1"/>
</dbReference>
<evidence type="ECO:0000256" key="7">
    <source>
        <dbReference type="ARBA" id="ARBA00022777"/>
    </source>
</evidence>
<evidence type="ECO:0000256" key="5">
    <source>
        <dbReference type="ARBA" id="ARBA00022679"/>
    </source>
</evidence>
<dbReference type="InterPro" id="IPR037638">
    <property type="entry name" value="MASTL_STKc"/>
</dbReference>
<keyword evidence="4" id="KW-0723">Serine/threonine-protein kinase</keyword>
<dbReference type="InterPro" id="IPR000719">
    <property type="entry name" value="Prot_kinase_dom"/>
</dbReference>
<evidence type="ECO:0000256" key="12">
    <source>
        <dbReference type="SAM" id="MobiDB-lite"/>
    </source>
</evidence>
<dbReference type="Pfam" id="PF00069">
    <property type="entry name" value="Pkinase"/>
    <property type="match status" value="2"/>
</dbReference>
<evidence type="ECO:0000313" key="15">
    <source>
        <dbReference type="Proteomes" id="UP000504635"/>
    </source>
</evidence>
<name>A0A6J2YQF3_SITOR</name>
<keyword evidence="7 16" id="KW-0418">Kinase</keyword>
<feature type="compositionally biased region" description="Basic residues" evidence="12">
    <location>
        <begin position="345"/>
        <end position="360"/>
    </location>
</feature>
<dbReference type="InterPro" id="IPR008271">
    <property type="entry name" value="Ser/Thr_kinase_AS"/>
</dbReference>
<dbReference type="PROSITE" id="PS51285">
    <property type="entry name" value="AGC_KINASE_CTER"/>
    <property type="match status" value="1"/>
</dbReference>
<evidence type="ECO:0000313" key="16">
    <source>
        <dbReference type="RefSeq" id="XP_030765572.1"/>
    </source>
</evidence>
<dbReference type="InParanoid" id="A0A6J2YQF3"/>
<dbReference type="Gene3D" id="3.30.200.20">
    <property type="entry name" value="Phosphorylase Kinase, domain 1"/>
    <property type="match status" value="1"/>
</dbReference>
<dbReference type="Gene3D" id="1.10.510.10">
    <property type="entry name" value="Transferase(Phosphotransferase) domain 1"/>
    <property type="match status" value="2"/>
</dbReference>
<gene>
    <name evidence="16" type="primary">LOC115889655</name>
</gene>
<evidence type="ECO:0000259" key="14">
    <source>
        <dbReference type="PROSITE" id="PS51285"/>
    </source>
</evidence>
<dbReference type="GeneID" id="115889655"/>
<keyword evidence="5" id="KW-0808">Transferase</keyword>
<dbReference type="FunFam" id="1.10.510.10:FF:000484">
    <property type="entry name" value="Serine/threonine-protein kinase greatwall, putative"/>
    <property type="match status" value="1"/>
</dbReference>
<dbReference type="KEGG" id="soy:115889655"/>
<evidence type="ECO:0000256" key="10">
    <source>
        <dbReference type="ARBA" id="ARBA00047899"/>
    </source>
</evidence>
<dbReference type="GO" id="GO:0004674">
    <property type="term" value="F:protein serine/threonine kinase activity"/>
    <property type="evidence" value="ECO:0007669"/>
    <property type="project" value="UniProtKB-KW"/>
</dbReference>
<evidence type="ECO:0000256" key="11">
    <source>
        <dbReference type="ARBA" id="ARBA00048679"/>
    </source>
</evidence>
<feature type="domain" description="Protein kinase" evidence="13">
    <location>
        <begin position="28"/>
        <end position="550"/>
    </location>
</feature>
<dbReference type="InterPro" id="IPR050236">
    <property type="entry name" value="Ser_Thr_kinase_AGC"/>
</dbReference>
<evidence type="ECO:0000256" key="1">
    <source>
        <dbReference type="ARBA" id="ARBA00009903"/>
    </source>
</evidence>
<dbReference type="GO" id="GO:0005634">
    <property type="term" value="C:nucleus"/>
    <property type="evidence" value="ECO:0007669"/>
    <property type="project" value="TreeGrafter"/>
</dbReference>
<sequence length="594" mass="66593">MNIPNEENSKNDKVTNNASCKPPDIHDFCIIKPISRGAFGKVFLGAKKTNMDVVYAIKVMKKTEMVNKNMVSQVVNERNALALTKSPFCVQLYYSLQTTSSIYLVMEYMVGGDLKSLLSVYGFFDEPMALFYIAEVSLALEYLHQHSIIHRDIKPDNMLLSKEGHVKLTDFGLSNVHVHRDLEFSDFENCTPNMWARTPGQLLSLTSHLSFGSGNSKFISSNHNNSSVFCNSFDNSVLKESNTSTLGKDSVDSNLSNDKKSKNHTGFSGVDFLSAEINTPLKLSEKSENSSYYTCESSAQSSIPYDESHNSTPGDSIDHSGASPISRKIPSRLGLYYKGRETERKRKYRSPSPNRSKKAYLKTGLTGEMEILRLDAVISPKGVTFSTPVSAQKTSKSKTARFVVPNITPDQKRPEVSPIVNEAPKSETPKTPRTPYRTPKSVKRGHWSSDQRILGTPDYLAPELLLKRGHNHAVDWWALGVCLYEFVTGIPPFNDETPQQVFKNILSRNIEWPTDDEALSEPVVEAIEALLVHDPDCRPDAQRLRSMDAFRHLDWSNLLSVGPPFVPDPCDHTDTAYFQARNELLNFDLSNFDL</sequence>
<dbReference type="SUPFAM" id="SSF56112">
    <property type="entry name" value="Protein kinase-like (PK-like)"/>
    <property type="match status" value="1"/>
</dbReference>
<feature type="region of interest" description="Disordered" evidence="12">
    <location>
        <begin position="387"/>
        <end position="447"/>
    </location>
</feature>
<dbReference type="PANTHER" id="PTHR24356:SF1">
    <property type="entry name" value="SERINE_THREONINE-PROTEIN KINASE GREATWALL"/>
    <property type="match status" value="1"/>
</dbReference>
<evidence type="ECO:0000259" key="13">
    <source>
        <dbReference type="PROSITE" id="PS50011"/>
    </source>
</evidence>
<feature type="domain" description="AGC-kinase C-terminal" evidence="14">
    <location>
        <begin position="551"/>
        <end position="594"/>
    </location>
</feature>
<dbReference type="Proteomes" id="UP000504635">
    <property type="component" value="Unplaced"/>
</dbReference>
<dbReference type="InterPro" id="IPR000961">
    <property type="entry name" value="AGC-kinase_C"/>
</dbReference>
<keyword evidence="8" id="KW-0067">ATP-binding</keyword>
<feature type="region of interest" description="Disordered" evidence="12">
    <location>
        <begin position="302"/>
        <end position="360"/>
    </location>
</feature>
<evidence type="ECO:0000256" key="3">
    <source>
        <dbReference type="ARBA" id="ARBA00022148"/>
    </source>
</evidence>
<dbReference type="EC" id="2.7.11.1" evidence="2"/>
<dbReference type="GO" id="GO:0005524">
    <property type="term" value="F:ATP binding"/>
    <property type="evidence" value="ECO:0007669"/>
    <property type="project" value="UniProtKB-KW"/>
</dbReference>
<evidence type="ECO:0000256" key="9">
    <source>
        <dbReference type="ARBA" id="ARBA00033099"/>
    </source>
</evidence>
<comment type="catalytic activity">
    <reaction evidence="11">
        <text>L-seryl-[protein] + ATP = O-phospho-L-seryl-[protein] + ADP + H(+)</text>
        <dbReference type="Rhea" id="RHEA:17989"/>
        <dbReference type="Rhea" id="RHEA-COMP:9863"/>
        <dbReference type="Rhea" id="RHEA-COMP:11604"/>
        <dbReference type="ChEBI" id="CHEBI:15378"/>
        <dbReference type="ChEBI" id="CHEBI:29999"/>
        <dbReference type="ChEBI" id="CHEBI:30616"/>
        <dbReference type="ChEBI" id="CHEBI:83421"/>
        <dbReference type="ChEBI" id="CHEBI:456216"/>
        <dbReference type="EC" id="2.7.11.1"/>
    </reaction>
</comment>